<name>A0A6J5TLG9_PRUAR</name>
<evidence type="ECO:0000313" key="3">
    <source>
        <dbReference type="EMBL" id="CAB4264554.1"/>
    </source>
</evidence>
<feature type="compositionally biased region" description="Basic and acidic residues" evidence="1">
    <location>
        <begin position="127"/>
        <end position="146"/>
    </location>
</feature>
<evidence type="ECO:0000256" key="1">
    <source>
        <dbReference type="SAM" id="MobiDB-lite"/>
    </source>
</evidence>
<protein>
    <submittedName>
        <fullName evidence="3">Uncharacterized protein</fullName>
    </submittedName>
</protein>
<accession>A0A6J5TLG9</accession>
<gene>
    <name evidence="3" type="ORF">CURHAP_LOCUS6428</name>
</gene>
<dbReference type="EMBL" id="CAEKDK010000001">
    <property type="protein sequence ID" value="CAB4264554.1"/>
    <property type="molecule type" value="Genomic_DNA"/>
</dbReference>
<dbReference type="Proteomes" id="UP000507222">
    <property type="component" value="Unassembled WGS sequence"/>
</dbReference>
<evidence type="ECO:0000256" key="2">
    <source>
        <dbReference type="SAM" id="Phobius"/>
    </source>
</evidence>
<keyword evidence="2" id="KW-0812">Transmembrane</keyword>
<evidence type="ECO:0000313" key="4">
    <source>
        <dbReference type="Proteomes" id="UP000507222"/>
    </source>
</evidence>
<keyword evidence="2" id="KW-1133">Transmembrane helix</keyword>
<feature type="transmembrane region" description="Helical" evidence="2">
    <location>
        <begin position="88"/>
        <end position="106"/>
    </location>
</feature>
<sequence length="173" mass="18829">MGNRGSRAFNESDLRIAAATTLLYISLGRSTTDSTSGSTSTGSIGFLKRGIGIVLVAAAAASAASAIARAISLPFIKIFSFMGRALRVLGGFRVVVASSTMAVLRLRRERRTSRLRMEQRISKLRRERSGGRDRGCRVGRRSHESTENEEINYGSRGSKAFNEINNITCLLNQ</sequence>
<keyword evidence="2" id="KW-0472">Membrane</keyword>
<dbReference type="AlphaFoldDB" id="A0A6J5TLG9"/>
<feature type="transmembrane region" description="Helical" evidence="2">
    <location>
        <begin position="53"/>
        <end position="76"/>
    </location>
</feature>
<reference evidence="3 4" key="1">
    <citation type="submission" date="2020-05" db="EMBL/GenBank/DDBJ databases">
        <authorList>
            <person name="Campoy J."/>
            <person name="Schneeberger K."/>
            <person name="Spophaly S."/>
        </authorList>
    </citation>
    <scope>NUCLEOTIDE SEQUENCE [LARGE SCALE GENOMIC DNA]</scope>
    <source>
        <strain evidence="3">PruArmRojPasFocal</strain>
    </source>
</reference>
<organism evidence="3 4">
    <name type="scientific">Prunus armeniaca</name>
    <name type="common">Apricot</name>
    <name type="synonym">Armeniaca vulgaris</name>
    <dbReference type="NCBI Taxonomy" id="36596"/>
    <lineage>
        <taxon>Eukaryota</taxon>
        <taxon>Viridiplantae</taxon>
        <taxon>Streptophyta</taxon>
        <taxon>Embryophyta</taxon>
        <taxon>Tracheophyta</taxon>
        <taxon>Spermatophyta</taxon>
        <taxon>Magnoliopsida</taxon>
        <taxon>eudicotyledons</taxon>
        <taxon>Gunneridae</taxon>
        <taxon>Pentapetalae</taxon>
        <taxon>rosids</taxon>
        <taxon>fabids</taxon>
        <taxon>Rosales</taxon>
        <taxon>Rosaceae</taxon>
        <taxon>Amygdaloideae</taxon>
        <taxon>Amygdaleae</taxon>
        <taxon>Prunus</taxon>
    </lineage>
</organism>
<feature type="region of interest" description="Disordered" evidence="1">
    <location>
        <begin position="124"/>
        <end position="149"/>
    </location>
</feature>
<proteinExistence type="predicted"/>